<dbReference type="RefSeq" id="XP_018984993.1">
    <property type="nucleotide sequence ID" value="XM_019129136.1"/>
</dbReference>
<accession>A0A1E3QPQ5</accession>
<name>A0A1E3QPQ5_9ASCO</name>
<evidence type="ECO:0000256" key="6">
    <source>
        <dbReference type="SAM" id="Coils"/>
    </source>
</evidence>
<dbReference type="GO" id="GO:0006357">
    <property type="term" value="P:regulation of transcription by RNA polymerase II"/>
    <property type="evidence" value="ECO:0007669"/>
    <property type="project" value="EnsemblFungi"/>
</dbReference>
<feature type="region of interest" description="Disordered" evidence="7">
    <location>
        <begin position="580"/>
        <end position="603"/>
    </location>
</feature>
<proteinExistence type="inferred from homology"/>
<sequence>MPPRTLRTKSYSKSTPRAPFSSKNPYPLGDPSISDSLNVALAELELSYDASLGVIMGDAITSVPDNAKLGALKTHLRDLVKAFDRLIGIDHDLLEKVDDVLRERGEEVPENVTPAVETPRAASEDFEDAVSSFPEPQLETEVKKEVVDIPEELEEPVKPLETLPISLPEGALELGLYVDEGPPASEALMHEYLQKKYAVSVYPASDLADKLCGTIPDTDLSHLKPANQVQFATFATHIESFFRPFCEEDIAFLEKKAILPTNVSTNPNPHSNASSNMTLETSYDPSILPFLTPKLGRPYTEVWADEDSAPGAALVTRSFEAYVAKGSLSEVNDDNLDTDDVSVGALSSRLLSGLMGLDDFDQIEVKEEEAEGEEEEEEEEEEEGRAEVCSAHISADDEHTLAAPKPDYATLEQRLKRELKYVGVFLNEKESDDKKKKDEAIEDVWLEEMEDDEVCVELRKLQGQLKTVSKANNIRKRRLIPIIEEQIAWQEFISISEDLDKQIDQAYLKRIKVPKSKKKKLAPTQTPTALAHAVAKLAHEQAANSGMKALIDKKARWFDQIGPLFAATELMRRPPTESIFAGLDFEEEEEEEEDGGIDEVEAM</sequence>
<dbReference type="GO" id="GO:0004402">
    <property type="term" value="F:histone acetyltransferase activity"/>
    <property type="evidence" value="ECO:0007669"/>
    <property type="project" value="EnsemblFungi"/>
</dbReference>
<gene>
    <name evidence="8" type="ORF">BABINDRAFT_162032</name>
</gene>
<keyword evidence="6" id="KW-0175">Coiled coil</keyword>
<dbReference type="OrthoDB" id="1232at2759"/>
<evidence type="ECO:0000256" key="7">
    <source>
        <dbReference type="SAM" id="MobiDB-lite"/>
    </source>
</evidence>
<evidence type="ECO:0000256" key="4">
    <source>
        <dbReference type="ARBA" id="ARBA00023163"/>
    </source>
</evidence>
<evidence type="ECO:0000256" key="3">
    <source>
        <dbReference type="ARBA" id="ARBA00023015"/>
    </source>
</evidence>
<comment type="subcellular location">
    <subcellularLocation>
        <location evidence="1">Nucleus</location>
    </subcellularLocation>
</comment>
<keyword evidence="4" id="KW-0804">Transcription</keyword>
<dbReference type="STRING" id="984486.A0A1E3QPQ5"/>
<dbReference type="InterPro" id="IPR019340">
    <property type="entry name" value="Histone_AcTrfase_su3"/>
</dbReference>
<dbReference type="GO" id="GO:0003713">
    <property type="term" value="F:transcription coactivator activity"/>
    <property type="evidence" value="ECO:0007669"/>
    <property type="project" value="TreeGrafter"/>
</dbReference>
<keyword evidence="9" id="KW-1185">Reference proteome</keyword>
<dbReference type="PANTHER" id="PTHR13556:SF2">
    <property type="entry name" value="TRANSCRIPTIONAL ADAPTER 3"/>
    <property type="match status" value="1"/>
</dbReference>
<reference evidence="9" key="1">
    <citation type="submission" date="2016-05" db="EMBL/GenBank/DDBJ databases">
        <title>Comparative genomics of biotechnologically important yeasts.</title>
        <authorList>
            <consortium name="DOE Joint Genome Institute"/>
            <person name="Riley R."/>
            <person name="Haridas S."/>
            <person name="Wolfe K.H."/>
            <person name="Lopes M.R."/>
            <person name="Hittinger C.T."/>
            <person name="Goker M."/>
            <person name="Salamov A."/>
            <person name="Wisecaver J."/>
            <person name="Long T.M."/>
            <person name="Aerts A.L."/>
            <person name="Barry K."/>
            <person name="Choi C."/>
            <person name="Clum A."/>
            <person name="Coughlan A.Y."/>
            <person name="Deshpande S."/>
            <person name="Douglass A.P."/>
            <person name="Hanson S.J."/>
            <person name="Klenk H.-P."/>
            <person name="Labutti K."/>
            <person name="Lapidus A."/>
            <person name="Lindquist E."/>
            <person name="Lipzen A."/>
            <person name="Meier-Kolthoff J.P."/>
            <person name="Ohm R.A."/>
            <person name="Otillar R.P."/>
            <person name="Pangilinan J."/>
            <person name="Peng Y."/>
            <person name="Rokas A."/>
            <person name="Rosa C.A."/>
            <person name="Scheuner C."/>
            <person name="Sibirny A.A."/>
            <person name="Slot J.C."/>
            <person name="Stielow J.B."/>
            <person name="Sun H."/>
            <person name="Kurtzman C.P."/>
            <person name="Blackwell M."/>
            <person name="Grigoriev I.V."/>
            <person name="Jeffries T.W."/>
        </authorList>
    </citation>
    <scope>NUCLEOTIDE SEQUENCE [LARGE SCALE GENOMIC DNA]</scope>
    <source>
        <strain evidence="9">NRRL Y-12698</strain>
    </source>
</reference>
<dbReference type="GeneID" id="30146989"/>
<evidence type="ECO:0000313" key="9">
    <source>
        <dbReference type="Proteomes" id="UP000094336"/>
    </source>
</evidence>
<dbReference type="GO" id="GO:0046695">
    <property type="term" value="C:SLIK (SAGA-like) complex"/>
    <property type="evidence" value="ECO:0007669"/>
    <property type="project" value="EnsemblFungi"/>
</dbReference>
<dbReference type="Proteomes" id="UP000094336">
    <property type="component" value="Unassembled WGS sequence"/>
</dbReference>
<dbReference type="GO" id="GO:0140671">
    <property type="term" value="C:ADA complex"/>
    <property type="evidence" value="ECO:0007669"/>
    <property type="project" value="EnsemblFungi"/>
</dbReference>
<dbReference type="Pfam" id="PF10198">
    <property type="entry name" value="Ada3"/>
    <property type="match status" value="1"/>
</dbReference>
<dbReference type="GO" id="GO:0005634">
    <property type="term" value="C:nucleus"/>
    <property type="evidence" value="ECO:0007669"/>
    <property type="project" value="UniProtKB-SubCell"/>
</dbReference>
<feature type="region of interest" description="Disordered" evidence="7">
    <location>
        <begin position="1"/>
        <end position="29"/>
    </location>
</feature>
<evidence type="ECO:0000256" key="2">
    <source>
        <dbReference type="ARBA" id="ARBA00005330"/>
    </source>
</evidence>
<feature type="compositionally biased region" description="Acidic residues" evidence="7">
    <location>
        <begin position="584"/>
        <end position="603"/>
    </location>
</feature>
<dbReference type="EMBL" id="KV454432">
    <property type="protein sequence ID" value="ODQ79665.1"/>
    <property type="molecule type" value="Genomic_DNA"/>
</dbReference>
<keyword evidence="3" id="KW-0805">Transcription regulation</keyword>
<dbReference type="PANTHER" id="PTHR13556">
    <property type="entry name" value="TRANSCRIPTIONAL ADAPTER 3-RELATED"/>
    <property type="match status" value="1"/>
</dbReference>
<protein>
    <submittedName>
        <fullName evidence="8">Uncharacterized protein</fullName>
    </submittedName>
</protein>
<dbReference type="GO" id="GO:0000124">
    <property type="term" value="C:SAGA complex"/>
    <property type="evidence" value="ECO:0007669"/>
    <property type="project" value="EnsemblFungi"/>
</dbReference>
<dbReference type="AlphaFoldDB" id="A0A1E3QPQ5"/>
<feature type="coiled-coil region" evidence="6">
    <location>
        <begin position="360"/>
        <end position="387"/>
    </location>
</feature>
<evidence type="ECO:0000256" key="1">
    <source>
        <dbReference type="ARBA" id="ARBA00004123"/>
    </source>
</evidence>
<organism evidence="8 9">
    <name type="scientific">Babjeviella inositovora NRRL Y-12698</name>
    <dbReference type="NCBI Taxonomy" id="984486"/>
    <lineage>
        <taxon>Eukaryota</taxon>
        <taxon>Fungi</taxon>
        <taxon>Dikarya</taxon>
        <taxon>Ascomycota</taxon>
        <taxon>Saccharomycotina</taxon>
        <taxon>Pichiomycetes</taxon>
        <taxon>Serinales incertae sedis</taxon>
        <taxon>Babjeviella</taxon>
    </lineage>
</organism>
<evidence type="ECO:0000313" key="8">
    <source>
        <dbReference type="EMBL" id="ODQ79665.1"/>
    </source>
</evidence>
<keyword evidence="5" id="KW-0539">Nucleus</keyword>
<evidence type="ECO:0000256" key="5">
    <source>
        <dbReference type="ARBA" id="ARBA00023242"/>
    </source>
</evidence>
<comment type="similarity">
    <text evidence="2">Belongs to the NGG1 family.</text>
</comment>